<gene>
    <name evidence="9" type="ORF">CJOHNSTONI_LOCUS9523</name>
</gene>
<name>A0A8J2ME26_9BILA</name>
<keyword evidence="3" id="KW-0677">Repeat</keyword>
<dbReference type="SMART" id="SM00320">
    <property type="entry name" value="WD40"/>
    <property type="match status" value="3"/>
</dbReference>
<evidence type="ECO:0000259" key="7">
    <source>
        <dbReference type="Pfam" id="PF20946"/>
    </source>
</evidence>
<dbReference type="OrthoDB" id="427368at2759"/>
<dbReference type="InterPro" id="IPR057646">
    <property type="entry name" value="WD40_WDHD1_1st"/>
</dbReference>
<dbReference type="GO" id="GO:0000278">
    <property type="term" value="P:mitotic cell cycle"/>
    <property type="evidence" value="ECO:0007669"/>
    <property type="project" value="TreeGrafter"/>
</dbReference>
<evidence type="ECO:0000313" key="10">
    <source>
        <dbReference type="Proteomes" id="UP000746747"/>
    </source>
</evidence>
<dbReference type="Gene3D" id="2.130.10.10">
    <property type="entry name" value="YVTN repeat-like/Quinoprotein amine dehydrogenase"/>
    <property type="match status" value="1"/>
</dbReference>
<protein>
    <recommendedName>
        <fullName evidence="11">Minichromosome loss protein Mcl1 middle region domain-containing protein</fullName>
    </recommendedName>
</protein>
<dbReference type="SUPFAM" id="SSF82171">
    <property type="entry name" value="DPP6 N-terminal domain-like"/>
    <property type="match status" value="1"/>
</dbReference>
<dbReference type="InterPro" id="IPR022100">
    <property type="entry name" value="WDHD1/CFT4_beta-prop_2nd"/>
</dbReference>
<organism evidence="9 10">
    <name type="scientific">Cercopithifilaria johnstoni</name>
    <dbReference type="NCBI Taxonomy" id="2874296"/>
    <lineage>
        <taxon>Eukaryota</taxon>
        <taxon>Metazoa</taxon>
        <taxon>Ecdysozoa</taxon>
        <taxon>Nematoda</taxon>
        <taxon>Chromadorea</taxon>
        <taxon>Rhabditida</taxon>
        <taxon>Spirurina</taxon>
        <taxon>Spiruromorpha</taxon>
        <taxon>Filarioidea</taxon>
        <taxon>Onchocercidae</taxon>
        <taxon>Cercopithifilaria</taxon>
    </lineage>
</organism>
<evidence type="ECO:0000256" key="5">
    <source>
        <dbReference type="SAM" id="MobiDB-lite"/>
    </source>
</evidence>
<keyword evidence="10" id="KW-1185">Reference proteome</keyword>
<comment type="subcellular location">
    <subcellularLocation>
        <location evidence="1">Nucleus</location>
    </subcellularLocation>
</comment>
<feature type="region of interest" description="Disordered" evidence="5">
    <location>
        <begin position="919"/>
        <end position="938"/>
    </location>
</feature>
<dbReference type="PANTHER" id="PTHR19932:SF10">
    <property type="entry name" value="WD REPEAT AND HMG-BOX DNA-BINDING PROTEIN 1"/>
    <property type="match status" value="1"/>
</dbReference>
<evidence type="ECO:0000256" key="4">
    <source>
        <dbReference type="ARBA" id="ARBA00023242"/>
    </source>
</evidence>
<feature type="domain" description="WDHD1/CFT4 helical bundle" evidence="7">
    <location>
        <begin position="708"/>
        <end position="801"/>
    </location>
</feature>
<reference evidence="9" key="1">
    <citation type="submission" date="2021-09" db="EMBL/GenBank/DDBJ databases">
        <authorList>
            <consortium name="Pathogen Informatics"/>
        </authorList>
    </citation>
    <scope>NUCLEOTIDE SEQUENCE</scope>
</reference>
<dbReference type="InterPro" id="IPR015943">
    <property type="entry name" value="WD40/YVTN_repeat-like_dom_sf"/>
</dbReference>
<dbReference type="AlphaFoldDB" id="A0A8J2ME26"/>
<dbReference type="Pfam" id="PF24817">
    <property type="entry name" value="WD40_WDHD1_1st"/>
    <property type="match status" value="1"/>
</dbReference>
<keyword evidence="2" id="KW-0853">WD repeat</keyword>
<evidence type="ECO:0000256" key="2">
    <source>
        <dbReference type="ARBA" id="ARBA00022574"/>
    </source>
</evidence>
<dbReference type="GO" id="GO:0006261">
    <property type="term" value="P:DNA-templated DNA replication"/>
    <property type="evidence" value="ECO:0007669"/>
    <property type="project" value="TreeGrafter"/>
</dbReference>
<accession>A0A8J2ME26</accession>
<evidence type="ECO:0008006" key="11">
    <source>
        <dbReference type="Google" id="ProtNLM"/>
    </source>
</evidence>
<keyword evidence="4" id="KW-0539">Nucleus</keyword>
<proteinExistence type="predicted"/>
<dbReference type="InterPro" id="IPR001680">
    <property type="entry name" value="WD40_rpt"/>
</dbReference>
<dbReference type="Pfam" id="PF20946">
    <property type="entry name" value="Ctf4_C"/>
    <property type="match status" value="1"/>
</dbReference>
<dbReference type="Proteomes" id="UP000746747">
    <property type="component" value="Unassembled WGS sequence"/>
</dbReference>
<dbReference type="PANTHER" id="PTHR19932">
    <property type="entry name" value="WD REPEAT AND HMG-BOX DNA BINDING PROTEIN"/>
    <property type="match status" value="1"/>
</dbReference>
<evidence type="ECO:0000259" key="6">
    <source>
        <dbReference type="Pfam" id="PF12341"/>
    </source>
</evidence>
<dbReference type="GO" id="GO:0043596">
    <property type="term" value="C:nuclear replication fork"/>
    <property type="evidence" value="ECO:0007669"/>
    <property type="project" value="TreeGrafter"/>
</dbReference>
<comment type="caution">
    <text evidence="9">The sequence shown here is derived from an EMBL/GenBank/DDBJ whole genome shotgun (WGS) entry which is preliminary data.</text>
</comment>
<evidence type="ECO:0000259" key="8">
    <source>
        <dbReference type="Pfam" id="PF24817"/>
    </source>
</evidence>
<dbReference type="InterPro" id="IPR048591">
    <property type="entry name" value="WDHD1/CFT4_hel"/>
</dbReference>
<evidence type="ECO:0000256" key="1">
    <source>
        <dbReference type="ARBA" id="ARBA00004123"/>
    </source>
</evidence>
<feature type="domain" description="WDHD1 first WD40" evidence="8">
    <location>
        <begin position="10"/>
        <end position="321"/>
    </location>
</feature>
<dbReference type="Pfam" id="PF12341">
    <property type="entry name" value="Mcl1_mid"/>
    <property type="match status" value="1"/>
</dbReference>
<dbReference type="EMBL" id="CAKAEH010001870">
    <property type="protein sequence ID" value="CAG9539969.1"/>
    <property type="molecule type" value="Genomic_DNA"/>
</dbReference>
<evidence type="ECO:0000256" key="3">
    <source>
        <dbReference type="ARBA" id="ARBA00022737"/>
    </source>
</evidence>
<dbReference type="GO" id="GO:0003682">
    <property type="term" value="F:chromatin binding"/>
    <property type="evidence" value="ECO:0007669"/>
    <property type="project" value="TreeGrafter"/>
</dbReference>
<feature type="domain" description="WDHD1/CFT4 second beta-propeller" evidence="6">
    <location>
        <begin position="410"/>
        <end position="702"/>
    </location>
</feature>
<evidence type="ECO:0000313" key="9">
    <source>
        <dbReference type="EMBL" id="CAG9539969.1"/>
    </source>
</evidence>
<dbReference type="GO" id="GO:0006281">
    <property type="term" value="P:DNA repair"/>
    <property type="evidence" value="ECO:0007669"/>
    <property type="project" value="TreeGrafter"/>
</dbReference>
<sequence>MYSGEFAEPRLLHSKGFIQLCIDKSATDDTGSFLSVGIDGDVWIWTGDELDEAEYYPKNIKGRTHCAIAWHRNDVYIGYTSTDDQTGIQKSTVSRFEKDSLQLIAPITTFSLDLSSIDISKSGKFLAAGSIDHVLKLINLETGDIIRSEADGQIMCVAINSRDEYLAVTATDGMLRVFDITLPKGEVPEPITVRICSRIIDMKPSCSRLQLCWDPSGDNLFVPALGCVKKFCKDLFKETTKFFAPSNSYEMFSVCCVSSCGTYLASSAMNGSICVWQVSTGDLLTCSKYQINGQPKVICTMFWHHLLQDTLFFADTEEHICSLSKCTRKVTSGGLSSTDLELQSGRNKTVANFDDDENSQLSVDIGFIKKSYGFDEEGSFRGITDASEKNPHIFTTTELLTSYKPLVVPKAFVTGSTPEHLKQRYLKWNRYGTIVSSYNGDDGRIEINWHDTSIHPEIIMDNTANFSVGDMTDEIVALASKAEGESLSEVQVHCIKAWDYGSREWGVTLPKDESVENIVIGKTFLVLATSQRYFRTFSHAGTQKMVFCYSGPLLTMCAFNDMFAAVVLKGGAYYEDDEPQFNSTASVYKMKTEGWHNCQSLVQTVPISVSRNAKLDWIGYTNRGTLCAMDSKYCCRILSSSGIWIPVYDFASSLRAKSDHIFLISFMDYPHCEVRYVYCRGMKYPLVENRSVPALVKWQLPLCNQDSEKSKLEEKLLLAEIRRCALNSDDENEKESELLDISAACTKDVVRLFALACKADRQCRAAEFATYTHSGQIIQSMCNFASKTRHPLLAEKVAEIGRINATAERKRNIPSEDGEKNDFLVPKRLKKMDNESECISDEIVIKTVRQEPEQDESEHMHDLELTLSNKSSSPFLLPVQSRLPSNPFKRKSENIFGSNQDNFFDSLASASTATLRKTNDNTSGWMKMKREPSKTRQTSLSVKHIEEKESAKTETGFELWLKSAESKLREDYDGCEDFLGYAVKKFRRLKTREKQHWNNLAQASKT</sequence>